<sequence length="90" mass="10255">MTQEEIMLAYARKRRRRIYAVLVAVFLLFVGASAVGQIFGDRYGMVTAVVVLVGFLVFVWRDWRCPACGHALGAEFDQRHCPYCGTRLVR</sequence>
<dbReference type="InterPro" id="IPR059113">
    <property type="entry name" value="Znf_ribbon"/>
</dbReference>
<accession>A0ABS4JWX7</accession>
<dbReference type="Pfam" id="PF13248">
    <property type="entry name" value="Zn_ribbon_3"/>
    <property type="match status" value="1"/>
</dbReference>
<organism evidence="3 4">
    <name type="scientific">Symbiobacterium terraclitae</name>
    <dbReference type="NCBI Taxonomy" id="557451"/>
    <lineage>
        <taxon>Bacteria</taxon>
        <taxon>Bacillati</taxon>
        <taxon>Bacillota</taxon>
        <taxon>Clostridia</taxon>
        <taxon>Eubacteriales</taxon>
        <taxon>Symbiobacteriaceae</taxon>
        <taxon>Symbiobacterium</taxon>
    </lineage>
</organism>
<gene>
    <name evidence="3" type="ORF">J2Z79_003484</name>
</gene>
<evidence type="ECO:0000259" key="2">
    <source>
        <dbReference type="Pfam" id="PF13248"/>
    </source>
</evidence>
<evidence type="ECO:0000313" key="3">
    <source>
        <dbReference type="EMBL" id="MBP2020030.1"/>
    </source>
</evidence>
<proteinExistence type="predicted"/>
<dbReference type="RefSeq" id="WP_209468130.1">
    <property type="nucleotide sequence ID" value="NZ_JAGGLG010000044.1"/>
</dbReference>
<feature type="domain" description="Putative zinc-ribbon" evidence="2">
    <location>
        <begin position="64"/>
        <end position="88"/>
    </location>
</feature>
<evidence type="ECO:0000256" key="1">
    <source>
        <dbReference type="SAM" id="Phobius"/>
    </source>
</evidence>
<name>A0ABS4JWX7_9FIRM</name>
<dbReference type="EMBL" id="JAGGLG010000044">
    <property type="protein sequence ID" value="MBP2020030.1"/>
    <property type="molecule type" value="Genomic_DNA"/>
</dbReference>
<reference evidence="3 4" key="1">
    <citation type="submission" date="2021-03" db="EMBL/GenBank/DDBJ databases">
        <title>Genomic Encyclopedia of Type Strains, Phase IV (KMG-IV): sequencing the most valuable type-strain genomes for metagenomic binning, comparative biology and taxonomic classification.</title>
        <authorList>
            <person name="Goeker M."/>
        </authorList>
    </citation>
    <scope>NUCLEOTIDE SEQUENCE [LARGE SCALE GENOMIC DNA]</scope>
    <source>
        <strain evidence="3 4">DSM 27138</strain>
    </source>
</reference>
<keyword evidence="4" id="KW-1185">Reference proteome</keyword>
<dbReference type="Proteomes" id="UP001519289">
    <property type="component" value="Unassembled WGS sequence"/>
</dbReference>
<feature type="transmembrane region" description="Helical" evidence="1">
    <location>
        <begin position="42"/>
        <end position="60"/>
    </location>
</feature>
<keyword evidence="1" id="KW-1133">Transmembrane helix</keyword>
<feature type="transmembrane region" description="Helical" evidence="1">
    <location>
        <begin position="18"/>
        <end position="36"/>
    </location>
</feature>
<comment type="caution">
    <text evidence="3">The sequence shown here is derived from an EMBL/GenBank/DDBJ whole genome shotgun (WGS) entry which is preliminary data.</text>
</comment>
<keyword evidence="1" id="KW-0472">Membrane</keyword>
<keyword evidence="1" id="KW-0812">Transmembrane</keyword>
<evidence type="ECO:0000313" key="4">
    <source>
        <dbReference type="Proteomes" id="UP001519289"/>
    </source>
</evidence>
<protein>
    <submittedName>
        <fullName evidence="3">Nucleic acid-binding Zn ribbon protein</fullName>
    </submittedName>
</protein>